<proteinExistence type="predicted"/>
<gene>
    <name evidence="1" type="ORF">SCWH03_43010</name>
</gene>
<accession>A0A6A0B0D9</accession>
<reference evidence="1 2" key="1">
    <citation type="submission" date="2020-02" db="EMBL/GenBank/DDBJ databases">
        <title>Whole Genome Shotgun Sequence of Streptomyces sp. strain CWH03.</title>
        <authorList>
            <person name="Dohra H."/>
            <person name="Kodani S."/>
            <person name="Yamamura H."/>
        </authorList>
    </citation>
    <scope>NUCLEOTIDE SEQUENCE [LARGE SCALE GENOMIC DNA]</scope>
    <source>
        <strain evidence="1 2">CWH03</strain>
    </source>
</reference>
<dbReference type="NCBIfam" id="NF033533">
    <property type="entry name" value="lone7_assoc_B"/>
    <property type="match status" value="1"/>
</dbReference>
<dbReference type="RefSeq" id="WP_173265763.1">
    <property type="nucleotide sequence ID" value="NZ_BLLG01000014.1"/>
</dbReference>
<comment type="caution">
    <text evidence="1">The sequence shown here is derived from an EMBL/GenBank/DDBJ whole genome shotgun (WGS) entry which is preliminary data.</text>
</comment>
<dbReference type="AlphaFoldDB" id="A0A6A0B0D9"/>
<name>A0A6A0B0D9_9ACTN</name>
<dbReference type="Proteomes" id="UP000484988">
    <property type="component" value="Unassembled WGS sequence"/>
</dbReference>
<sequence>MAQGEADVRHFDLKQMERFRDDEVQPVHTTAKKHHTEGGEGIRPLGHLLDGHITAENLDQNQQILHIGRMVTENLVSGPQLIEDVRTAAEAVDTLLGDQVDLFKELMAALTETIEKAAETKENNLDAIDAQTLLQTLEDVDALLTGAPDDAPRT</sequence>
<protein>
    <submittedName>
        <fullName evidence="1">Type VII secretion system-associated protein</fullName>
    </submittedName>
</protein>
<keyword evidence="2" id="KW-1185">Reference proteome</keyword>
<evidence type="ECO:0000313" key="2">
    <source>
        <dbReference type="Proteomes" id="UP000484988"/>
    </source>
</evidence>
<evidence type="ECO:0000313" key="1">
    <source>
        <dbReference type="EMBL" id="GFH38061.1"/>
    </source>
</evidence>
<dbReference type="InterPro" id="IPR049801">
    <property type="entry name" value="T7SS_assoc-like"/>
</dbReference>
<dbReference type="EMBL" id="BLLG01000014">
    <property type="protein sequence ID" value="GFH38061.1"/>
    <property type="molecule type" value="Genomic_DNA"/>
</dbReference>
<organism evidence="1 2">
    <name type="scientific">Streptomyces pacificus</name>
    <dbReference type="NCBI Taxonomy" id="2705029"/>
    <lineage>
        <taxon>Bacteria</taxon>
        <taxon>Bacillati</taxon>
        <taxon>Actinomycetota</taxon>
        <taxon>Actinomycetes</taxon>
        <taxon>Kitasatosporales</taxon>
        <taxon>Streptomycetaceae</taxon>
        <taxon>Streptomyces</taxon>
    </lineage>
</organism>